<proteinExistence type="predicted"/>
<dbReference type="EMBL" id="GBXM01054590">
    <property type="protein sequence ID" value="JAH53987.1"/>
    <property type="molecule type" value="Transcribed_RNA"/>
</dbReference>
<dbReference type="AlphaFoldDB" id="A0A0E9TKJ3"/>
<reference evidence="1" key="1">
    <citation type="submission" date="2014-11" db="EMBL/GenBank/DDBJ databases">
        <authorList>
            <person name="Amaro Gonzalez C."/>
        </authorList>
    </citation>
    <scope>NUCLEOTIDE SEQUENCE</scope>
</reference>
<evidence type="ECO:0000313" key="1">
    <source>
        <dbReference type="EMBL" id="JAH53987.1"/>
    </source>
</evidence>
<accession>A0A0E9TKJ3</accession>
<name>A0A0E9TKJ3_ANGAN</name>
<organism evidence="1">
    <name type="scientific">Anguilla anguilla</name>
    <name type="common">European freshwater eel</name>
    <name type="synonym">Muraena anguilla</name>
    <dbReference type="NCBI Taxonomy" id="7936"/>
    <lineage>
        <taxon>Eukaryota</taxon>
        <taxon>Metazoa</taxon>
        <taxon>Chordata</taxon>
        <taxon>Craniata</taxon>
        <taxon>Vertebrata</taxon>
        <taxon>Euteleostomi</taxon>
        <taxon>Actinopterygii</taxon>
        <taxon>Neopterygii</taxon>
        <taxon>Teleostei</taxon>
        <taxon>Anguilliformes</taxon>
        <taxon>Anguillidae</taxon>
        <taxon>Anguilla</taxon>
    </lineage>
</organism>
<sequence length="63" mass="7280">MHLMQLSGPSAQSAIKLFPTFWGPFPGPSYSQETWVPYYAFILFKERWPVFVKLLSLPECLTV</sequence>
<protein>
    <submittedName>
        <fullName evidence="1">Uncharacterized protein</fullName>
    </submittedName>
</protein>
<reference evidence="1" key="2">
    <citation type="journal article" date="2015" name="Fish Shellfish Immunol.">
        <title>Early steps in the European eel (Anguilla anguilla)-Vibrio vulnificus interaction in the gills: Role of the RtxA13 toxin.</title>
        <authorList>
            <person name="Callol A."/>
            <person name="Pajuelo D."/>
            <person name="Ebbesson L."/>
            <person name="Teles M."/>
            <person name="MacKenzie S."/>
            <person name="Amaro C."/>
        </authorList>
    </citation>
    <scope>NUCLEOTIDE SEQUENCE</scope>
</reference>